<evidence type="ECO:0000313" key="1">
    <source>
        <dbReference type="EMBL" id="PKU24308.1"/>
    </source>
</evidence>
<dbReference type="RefSeq" id="WP_101250847.1">
    <property type="nucleotide sequence ID" value="NZ_PIUM01000012.1"/>
</dbReference>
<dbReference type="PANTHER" id="PTHR21015:SF22">
    <property type="entry name" value="GLYCOSYLTRANSFERASE"/>
    <property type="match status" value="1"/>
</dbReference>
<dbReference type="Proteomes" id="UP000233293">
    <property type="component" value="Unassembled WGS sequence"/>
</dbReference>
<sequence>MSRRILFLVNGLGLGNSTRCQAVIERLTDAGAEVEVVSSDNGLWFFENDPAVARITPIGSLRYGSSGGRISIARTLAQIGRMRATLRETGTTLSEVLARFRPQAVVTDSVYALGPVRRAGVPLAALNNADMVVRGMARFRDWPPGVLPQFLCIELADYLHHRFGVDLVISPRLDPADAAEGDRLRAVGPIVRRQCRAERRDGPPSRVAIMLSGSVFGSPVSLSRRHEGLAIDIIGRPAPDGAGLGNKPERDAGVTYHGKLRDSLSLIRQADLLVVNGGFSAVSEALVLGKPMVVVPVPRHAEQWINGRTIGHLGVGTIGSEDRLEEAMETALGRIEDFRAAYRALPPVRDGAAEAAALILELAARRR</sequence>
<dbReference type="EMBL" id="PIUM01000012">
    <property type="protein sequence ID" value="PKU24308.1"/>
    <property type="molecule type" value="Genomic_DNA"/>
</dbReference>
<comment type="caution">
    <text evidence="1">The sequence shown here is derived from an EMBL/GenBank/DDBJ whole genome shotgun (WGS) entry which is preliminary data.</text>
</comment>
<protein>
    <recommendedName>
        <fullName evidence="3">Glycosyl transferase family 28 C-terminal domain-containing protein</fullName>
    </recommendedName>
</protein>
<accession>A0A2N3PV90</accession>
<reference evidence="2" key="1">
    <citation type="submission" date="2017-12" db="EMBL/GenBank/DDBJ databases">
        <title>Draft genome sequence of Telmatospirillum siberiense 26-4b1T, an acidotolerant peatland alphaproteobacterium potentially involved in sulfur cycling.</title>
        <authorList>
            <person name="Hausmann B."/>
            <person name="Pjevac P."/>
            <person name="Schreck K."/>
            <person name="Herbold C.W."/>
            <person name="Daims H."/>
            <person name="Wagner M."/>
            <person name="Pester M."/>
            <person name="Loy A."/>
        </authorList>
    </citation>
    <scope>NUCLEOTIDE SEQUENCE [LARGE SCALE GENOMIC DNA]</scope>
    <source>
        <strain evidence="2">26-4b1</strain>
    </source>
</reference>
<keyword evidence="2" id="KW-1185">Reference proteome</keyword>
<dbReference type="Pfam" id="PF13528">
    <property type="entry name" value="Glyco_trans_1_3"/>
    <property type="match status" value="2"/>
</dbReference>
<dbReference type="SUPFAM" id="SSF53756">
    <property type="entry name" value="UDP-Glycosyltransferase/glycogen phosphorylase"/>
    <property type="match status" value="1"/>
</dbReference>
<dbReference type="OrthoDB" id="139086at2"/>
<evidence type="ECO:0008006" key="3">
    <source>
        <dbReference type="Google" id="ProtNLM"/>
    </source>
</evidence>
<evidence type="ECO:0000313" key="2">
    <source>
        <dbReference type="Proteomes" id="UP000233293"/>
    </source>
</evidence>
<dbReference type="Gene3D" id="3.40.50.2000">
    <property type="entry name" value="Glycogen Phosphorylase B"/>
    <property type="match status" value="2"/>
</dbReference>
<proteinExistence type="predicted"/>
<dbReference type="PANTHER" id="PTHR21015">
    <property type="entry name" value="UDP-N-ACETYLGLUCOSAMINE--N-ACETYLMURAMYL-(PENTAPEPTIDE) PYROPHOSPHORYL-UNDECAPRENOL N-ACETYLGLUCOSAMINE TRANSFERASE 1"/>
    <property type="match status" value="1"/>
</dbReference>
<gene>
    <name evidence="1" type="ORF">CWS72_11980</name>
</gene>
<organism evidence="1 2">
    <name type="scientific">Telmatospirillum siberiense</name>
    <dbReference type="NCBI Taxonomy" id="382514"/>
    <lineage>
        <taxon>Bacteria</taxon>
        <taxon>Pseudomonadati</taxon>
        <taxon>Pseudomonadota</taxon>
        <taxon>Alphaproteobacteria</taxon>
        <taxon>Rhodospirillales</taxon>
        <taxon>Rhodospirillaceae</taxon>
        <taxon>Telmatospirillum</taxon>
    </lineage>
</organism>
<dbReference type="GO" id="GO:0016757">
    <property type="term" value="F:glycosyltransferase activity"/>
    <property type="evidence" value="ECO:0007669"/>
    <property type="project" value="TreeGrafter"/>
</dbReference>
<dbReference type="AlphaFoldDB" id="A0A2N3PV90"/>
<name>A0A2N3PV90_9PROT</name>